<evidence type="ECO:0000313" key="1">
    <source>
        <dbReference type="EMBL" id="KAH3781815.1"/>
    </source>
</evidence>
<accession>A0A9D4EPQ6</accession>
<keyword evidence="2" id="KW-1185">Reference proteome</keyword>
<reference evidence="1" key="1">
    <citation type="journal article" date="2019" name="bioRxiv">
        <title>The Genome of the Zebra Mussel, Dreissena polymorpha: A Resource for Invasive Species Research.</title>
        <authorList>
            <person name="McCartney M.A."/>
            <person name="Auch B."/>
            <person name="Kono T."/>
            <person name="Mallez S."/>
            <person name="Zhang Y."/>
            <person name="Obille A."/>
            <person name="Becker A."/>
            <person name="Abrahante J.E."/>
            <person name="Garbe J."/>
            <person name="Badalamenti J.P."/>
            <person name="Herman A."/>
            <person name="Mangelson H."/>
            <person name="Liachko I."/>
            <person name="Sullivan S."/>
            <person name="Sone E.D."/>
            <person name="Koren S."/>
            <person name="Silverstein K.A.T."/>
            <person name="Beckman K.B."/>
            <person name="Gohl D.M."/>
        </authorList>
    </citation>
    <scope>NUCLEOTIDE SEQUENCE</scope>
    <source>
        <strain evidence="1">Duluth1</strain>
        <tissue evidence="1">Whole animal</tissue>
    </source>
</reference>
<dbReference type="AlphaFoldDB" id="A0A9D4EPQ6"/>
<reference evidence="1" key="2">
    <citation type="submission" date="2020-11" db="EMBL/GenBank/DDBJ databases">
        <authorList>
            <person name="McCartney M.A."/>
            <person name="Auch B."/>
            <person name="Kono T."/>
            <person name="Mallez S."/>
            <person name="Becker A."/>
            <person name="Gohl D.M."/>
            <person name="Silverstein K.A.T."/>
            <person name="Koren S."/>
            <person name="Bechman K.B."/>
            <person name="Herman A."/>
            <person name="Abrahante J.E."/>
            <person name="Garbe J."/>
        </authorList>
    </citation>
    <scope>NUCLEOTIDE SEQUENCE</scope>
    <source>
        <strain evidence="1">Duluth1</strain>
        <tissue evidence="1">Whole animal</tissue>
    </source>
</reference>
<name>A0A9D4EPQ6_DREPO</name>
<dbReference type="Proteomes" id="UP000828390">
    <property type="component" value="Unassembled WGS sequence"/>
</dbReference>
<protein>
    <submittedName>
        <fullName evidence="1">Uncharacterized protein</fullName>
    </submittedName>
</protein>
<evidence type="ECO:0000313" key="2">
    <source>
        <dbReference type="Proteomes" id="UP000828390"/>
    </source>
</evidence>
<proteinExistence type="predicted"/>
<comment type="caution">
    <text evidence="1">The sequence shown here is derived from an EMBL/GenBank/DDBJ whole genome shotgun (WGS) entry which is preliminary data.</text>
</comment>
<gene>
    <name evidence="1" type="ORF">DPMN_159722</name>
</gene>
<sequence>MMNGSADIPVESIQIGAKSDVYFVVQYESEKRFDIPDDCGAWDSLSGTTVYRLFTVSSENKMKNVSQKNEQICAKKIVKKKITYVPMEPQPEDIIT</sequence>
<dbReference type="EMBL" id="JAIWYP010000008">
    <property type="protein sequence ID" value="KAH3781815.1"/>
    <property type="molecule type" value="Genomic_DNA"/>
</dbReference>
<organism evidence="1 2">
    <name type="scientific">Dreissena polymorpha</name>
    <name type="common">Zebra mussel</name>
    <name type="synonym">Mytilus polymorpha</name>
    <dbReference type="NCBI Taxonomy" id="45954"/>
    <lineage>
        <taxon>Eukaryota</taxon>
        <taxon>Metazoa</taxon>
        <taxon>Spiralia</taxon>
        <taxon>Lophotrochozoa</taxon>
        <taxon>Mollusca</taxon>
        <taxon>Bivalvia</taxon>
        <taxon>Autobranchia</taxon>
        <taxon>Heteroconchia</taxon>
        <taxon>Euheterodonta</taxon>
        <taxon>Imparidentia</taxon>
        <taxon>Neoheterodontei</taxon>
        <taxon>Myida</taxon>
        <taxon>Dreissenoidea</taxon>
        <taxon>Dreissenidae</taxon>
        <taxon>Dreissena</taxon>
    </lineage>
</organism>